<dbReference type="InterPro" id="IPR008268">
    <property type="entry name" value="Peptidase_S16_AS"/>
</dbReference>
<keyword evidence="5" id="KW-0067">ATP-binding</keyword>
<accession>A0A538SGD5</accession>
<dbReference type="GO" id="GO:0004176">
    <property type="term" value="F:ATP-dependent peptidase activity"/>
    <property type="evidence" value="ECO:0007669"/>
    <property type="project" value="UniProtKB-UniRule"/>
</dbReference>
<dbReference type="GO" id="GO:0016887">
    <property type="term" value="F:ATP hydrolysis activity"/>
    <property type="evidence" value="ECO:0007669"/>
    <property type="project" value="InterPro"/>
</dbReference>
<dbReference type="GO" id="GO:0030163">
    <property type="term" value="P:protein catabolic process"/>
    <property type="evidence" value="ECO:0007669"/>
    <property type="project" value="InterPro"/>
</dbReference>
<evidence type="ECO:0000256" key="1">
    <source>
        <dbReference type="ARBA" id="ARBA00022670"/>
    </source>
</evidence>
<name>A0A538SGD5_UNCEI</name>
<dbReference type="PROSITE" id="PS01046">
    <property type="entry name" value="LON_SER"/>
    <property type="match status" value="1"/>
</dbReference>
<dbReference type="Pfam" id="PF00004">
    <property type="entry name" value="AAA"/>
    <property type="match status" value="1"/>
</dbReference>
<dbReference type="GO" id="GO:0006508">
    <property type="term" value="P:proteolysis"/>
    <property type="evidence" value="ECO:0007669"/>
    <property type="project" value="UniProtKB-KW"/>
</dbReference>
<evidence type="ECO:0000256" key="5">
    <source>
        <dbReference type="ARBA" id="ARBA00022840"/>
    </source>
</evidence>
<organism evidence="9 10">
    <name type="scientific">Eiseniibacteriota bacterium</name>
    <dbReference type="NCBI Taxonomy" id="2212470"/>
    <lineage>
        <taxon>Bacteria</taxon>
        <taxon>Candidatus Eiseniibacteriota</taxon>
    </lineage>
</organism>
<dbReference type="InterPro" id="IPR014721">
    <property type="entry name" value="Ribsml_uS5_D2-typ_fold_subgr"/>
</dbReference>
<dbReference type="EMBL" id="VBOT01000099">
    <property type="protein sequence ID" value="TMQ50431.1"/>
    <property type="molecule type" value="Genomic_DNA"/>
</dbReference>
<dbReference type="GO" id="GO:0005524">
    <property type="term" value="F:ATP binding"/>
    <property type="evidence" value="ECO:0007669"/>
    <property type="project" value="UniProtKB-KW"/>
</dbReference>
<dbReference type="InterPro" id="IPR020568">
    <property type="entry name" value="Ribosomal_Su5_D2-typ_SF"/>
</dbReference>
<dbReference type="InterPro" id="IPR004815">
    <property type="entry name" value="Lon_bac/euk-typ"/>
</dbReference>
<gene>
    <name evidence="9" type="primary">lon</name>
    <name evidence="9" type="ORF">E6K73_07810</name>
</gene>
<dbReference type="PROSITE" id="PS51786">
    <property type="entry name" value="LON_PROTEOLYTIC"/>
    <property type="match status" value="1"/>
</dbReference>
<dbReference type="SUPFAM" id="SSF54211">
    <property type="entry name" value="Ribosomal protein S5 domain 2-like"/>
    <property type="match status" value="1"/>
</dbReference>
<dbReference type="InterPro" id="IPR008269">
    <property type="entry name" value="Lon_proteolytic"/>
</dbReference>
<dbReference type="InterPro" id="IPR003959">
    <property type="entry name" value="ATPase_AAA_core"/>
</dbReference>
<evidence type="ECO:0000313" key="10">
    <source>
        <dbReference type="Proteomes" id="UP000320184"/>
    </source>
</evidence>
<evidence type="ECO:0000256" key="3">
    <source>
        <dbReference type="ARBA" id="ARBA00022801"/>
    </source>
</evidence>
<dbReference type="Gene3D" id="3.40.50.300">
    <property type="entry name" value="P-loop containing nucleotide triphosphate hydrolases"/>
    <property type="match status" value="1"/>
</dbReference>
<dbReference type="InterPro" id="IPR003593">
    <property type="entry name" value="AAA+_ATPase"/>
</dbReference>
<dbReference type="SUPFAM" id="SSF52540">
    <property type="entry name" value="P-loop containing nucleoside triphosphate hydrolases"/>
    <property type="match status" value="1"/>
</dbReference>
<keyword evidence="4 6" id="KW-0720">Serine protease</keyword>
<dbReference type="PRINTS" id="PR00830">
    <property type="entry name" value="ENDOLAPTASE"/>
</dbReference>
<feature type="domain" description="Lon proteolytic" evidence="8">
    <location>
        <begin position="418"/>
        <end position="599"/>
    </location>
</feature>
<feature type="compositionally biased region" description="Acidic residues" evidence="7">
    <location>
        <begin position="613"/>
        <end position="624"/>
    </location>
</feature>
<keyword evidence="3 6" id="KW-0378">Hydrolase</keyword>
<dbReference type="NCBIfam" id="TIGR00763">
    <property type="entry name" value="lon"/>
    <property type="match status" value="1"/>
</dbReference>
<dbReference type="Gene3D" id="1.20.5.5270">
    <property type="match status" value="1"/>
</dbReference>
<dbReference type="Pfam" id="PF05362">
    <property type="entry name" value="Lon_C"/>
    <property type="match status" value="1"/>
</dbReference>
<feature type="active site" evidence="6">
    <location>
        <position position="548"/>
    </location>
</feature>
<feature type="region of interest" description="Disordered" evidence="7">
    <location>
        <begin position="613"/>
        <end position="639"/>
    </location>
</feature>
<evidence type="ECO:0000256" key="4">
    <source>
        <dbReference type="ARBA" id="ARBA00022825"/>
    </source>
</evidence>
<feature type="region of interest" description="Disordered" evidence="7">
    <location>
        <begin position="1"/>
        <end position="96"/>
    </location>
</feature>
<dbReference type="InterPro" id="IPR027417">
    <property type="entry name" value="P-loop_NTPase"/>
</dbReference>
<dbReference type="GO" id="GO:0004252">
    <property type="term" value="F:serine-type endopeptidase activity"/>
    <property type="evidence" value="ECO:0007669"/>
    <property type="project" value="UniProtKB-UniRule"/>
</dbReference>
<feature type="compositionally biased region" description="Low complexity" evidence="7">
    <location>
        <begin position="42"/>
        <end position="56"/>
    </location>
</feature>
<evidence type="ECO:0000313" key="9">
    <source>
        <dbReference type="EMBL" id="TMQ50431.1"/>
    </source>
</evidence>
<keyword evidence="1 6" id="KW-0645">Protease</keyword>
<evidence type="ECO:0000256" key="6">
    <source>
        <dbReference type="PROSITE-ProRule" id="PRU01122"/>
    </source>
</evidence>
<comment type="catalytic activity">
    <reaction evidence="6">
        <text>Hydrolysis of proteins in presence of ATP.</text>
        <dbReference type="EC" id="3.4.21.53"/>
    </reaction>
</comment>
<dbReference type="EC" id="3.4.21.53" evidence="6"/>
<dbReference type="InterPro" id="IPR054594">
    <property type="entry name" value="Lon_lid"/>
</dbReference>
<dbReference type="Pfam" id="PF22667">
    <property type="entry name" value="Lon_lid"/>
    <property type="match status" value="1"/>
</dbReference>
<feature type="active site" evidence="6">
    <location>
        <position position="505"/>
    </location>
</feature>
<dbReference type="AlphaFoldDB" id="A0A538SGD5"/>
<dbReference type="Gene3D" id="1.10.8.60">
    <property type="match status" value="1"/>
</dbReference>
<evidence type="ECO:0000259" key="8">
    <source>
        <dbReference type="PROSITE" id="PS51786"/>
    </source>
</evidence>
<dbReference type="InterPro" id="IPR027065">
    <property type="entry name" value="Lon_Prtase"/>
</dbReference>
<evidence type="ECO:0000256" key="7">
    <source>
        <dbReference type="SAM" id="MobiDB-lite"/>
    </source>
</evidence>
<dbReference type="SMART" id="SM00382">
    <property type="entry name" value="AAA"/>
    <property type="match status" value="1"/>
</dbReference>
<proteinExistence type="inferred from homology"/>
<dbReference type="PANTHER" id="PTHR10046">
    <property type="entry name" value="ATP DEPENDENT LON PROTEASE FAMILY MEMBER"/>
    <property type="match status" value="1"/>
</dbReference>
<evidence type="ECO:0000256" key="2">
    <source>
        <dbReference type="ARBA" id="ARBA00022741"/>
    </source>
</evidence>
<protein>
    <recommendedName>
        <fullName evidence="6">endopeptidase La</fullName>
        <ecNumber evidence="6">3.4.21.53</ecNumber>
    </recommendedName>
</protein>
<dbReference type="Gene3D" id="3.30.230.10">
    <property type="match status" value="1"/>
</dbReference>
<keyword evidence="2" id="KW-0547">Nucleotide-binding</keyword>
<comment type="caution">
    <text evidence="9">The sequence shown here is derived from an EMBL/GenBank/DDBJ whole genome shotgun (WGS) entry which is preliminary data.</text>
</comment>
<sequence length="639" mass="69233">MAPGERLAYRKPQSIPPGEVDRTTSPVTRASRVSLAAHPCGATMPRSSRTRATASRKPGRKLLAEGTAAAPSELPRARRSSGTGTSSRLPGEVARQAQREMDRLRRLPSGSPEAAQVRAYLQWLWSLPWERTAGEDADLSGVEKILEREHLGLTKPKERIVEYLAVRKLKSDLPGPALCLVGPPGTGKTSLGAAVARALHRPHVRISVSGTTDAGELRGVSRTLPGAQPGKIVRALREAGVCNPVMIIDGIDRLSGESGLGVMELLLELLDPESSVSFTDHYLGFPVDLSRAVLFLCANHLDLIPDALLERLEVIEVPGYSEDEKLQIARRFLLPRLLHDHGLTIRDLSLPLETLRNIVRHYTLEAGVRSLSRQIATVCRKVARARATGDTRRHAVRSPELERYLGHRIYAPETLSKNDEVGVALGLAWTAAGGEILVVEALKMPGSGRVVTTGQLGEVMKESIQAAHSYVRSRADLLEIEPEAFANYDIHIHFPAAGVPKDGPSAGVTVGLVIASVLSDRPIRHDVAMTGEVSLRGKVLIVGGLREKALAAYRAGIRTMLFPAVNEKDVGDIPDDVRAHLDLVPVESMDDVFAIALHRVIIPQRVAGGFIIETDEDGPGEEESEHSHGERASLKGRKK</sequence>
<reference evidence="9 10" key="1">
    <citation type="journal article" date="2019" name="Nat. Microbiol.">
        <title>Mediterranean grassland soil C-N compound turnover is dependent on rainfall and depth, and is mediated by genomically divergent microorganisms.</title>
        <authorList>
            <person name="Diamond S."/>
            <person name="Andeer P.F."/>
            <person name="Li Z."/>
            <person name="Crits-Christoph A."/>
            <person name="Burstein D."/>
            <person name="Anantharaman K."/>
            <person name="Lane K.R."/>
            <person name="Thomas B.C."/>
            <person name="Pan C."/>
            <person name="Northen T.R."/>
            <person name="Banfield J.F."/>
        </authorList>
    </citation>
    <scope>NUCLEOTIDE SEQUENCE [LARGE SCALE GENOMIC DNA]</scope>
    <source>
        <strain evidence="9">WS_3</strain>
    </source>
</reference>
<comment type="similarity">
    <text evidence="6">Belongs to the peptidase S16 family.</text>
</comment>
<dbReference type="Proteomes" id="UP000320184">
    <property type="component" value="Unassembled WGS sequence"/>
</dbReference>